<proteinExistence type="inferred from homology"/>
<name>A0ABS2D6U2_9SPHN</name>
<feature type="domain" description="Peptidase S1" evidence="4">
    <location>
        <begin position="43"/>
        <end position="335"/>
    </location>
</feature>
<dbReference type="InterPro" id="IPR001314">
    <property type="entry name" value="Peptidase_S1A"/>
</dbReference>
<evidence type="ECO:0000313" key="6">
    <source>
        <dbReference type="Proteomes" id="UP000763641"/>
    </source>
</evidence>
<evidence type="ECO:0000256" key="3">
    <source>
        <dbReference type="SAM" id="SignalP"/>
    </source>
</evidence>
<evidence type="ECO:0000313" key="5">
    <source>
        <dbReference type="EMBL" id="MBM6576642.1"/>
    </source>
</evidence>
<dbReference type="Pfam" id="PF00089">
    <property type="entry name" value="Trypsin"/>
    <property type="match status" value="1"/>
</dbReference>
<dbReference type="Proteomes" id="UP000763641">
    <property type="component" value="Unassembled WGS sequence"/>
</dbReference>
<keyword evidence="6" id="KW-1185">Reference proteome</keyword>
<feature type="chain" id="PRO_5045326867" evidence="3">
    <location>
        <begin position="24"/>
        <end position="369"/>
    </location>
</feature>
<dbReference type="Gene3D" id="2.40.10.10">
    <property type="entry name" value="Trypsin-like serine proteases"/>
    <property type="match status" value="1"/>
</dbReference>
<evidence type="ECO:0000256" key="1">
    <source>
        <dbReference type="ARBA" id="ARBA00007664"/>
    </source>
</evidence>
<evidence type="ECO:0000259" key="4">
    <source>
        <dbReference type="PROSITE" id="PS50240"/>
    </source>
</evidence>
<dbReference type="PROSITE" id="PS00134">
    <property type="entry name" value="TRYPSIN_HIS"/>
    <property type="match status" value="1"/>
</dbReference>
<organism evidence="5 6">
    <name type="scientific">Sphingomonas longa</name>
    <dbReference type="NCBI Taxonomy" id="2778730"/>
    <lineage>
        <taxon>Bacteria</taxon>
        <taxon>Pseudomonadati</taxon>
        <taxon>Pseudomonadota</taxon>
        <taxon>Alphaproteobacteria</taxon>
        <taxon>Sphingomonadales</taxon>
        <taxon>Sphingomonadaceae</taxon>
        <taxon>Sphingomonas</taxon>
    </lineage>
</organism>
<dbReference type="InterPro" id="IPR001254">
    <property type="entry name" value="Trypsin_dom"/>
</dbReference>
<keyword evidence="3" id="KW-0732">Signal</keyword>
<feature type="signal peptide" evidence="3">
    <location>
        <begin position="1"/>
        <end position="23"/>
    </location>
</feature>
<dbReference type="InterPro" id="IPR018114">
    <property type="entry name" value="TRYPSIN_HIS"/>
</dbReference>
<dbReference type="NCBIfam" id="NF035944">
    <property type="entry name" value="PEPxxWA-CTERM"/>
    <property type="match status" value="1"/>
</dbReference>
<evidence type="ECO:0000256" key="2">
    <source>
        <dbReference type="ARBA" id="ARBA00023157"/>
    </source>
</evidence>
<keyword evidence="2" id="KW-1015">Disulfide bond</keyword>
<comment type="caution">
    <text evidence="5">The sequence shown here is derived from an EMBL/GenBank/DDBJ whole genome shotgun (WGS) entry which is preliminary data.</text>
</comment>
<dbReference type="EMBL" id="JAFEMC010000002">
    <property type="protein sequence ID" value="MBM6576642.1"/>
    <property type="molecule type" value="Genomic_DNA"/>
</dbReference>
<dbReference type="InterPro" id="IPR043504">
    <property type="entry name" value="Peptidase_S1_PA_chymotrypsin"/>
</dbReference>
<dbReference type="SMART" id="SM00020">
    <property type="entry name" value="Tryp_SPc"/>
    <property type="match status" value="1"/>
</dbReference>
<protein>
    <submittedName>
        <fullName evidence="5">PEPxxWA-CTERM sorting domain-containing protein</fullName>
    </submittedName>
</protein>
<dbReference type="InterPro" id="IPR050430">
    <property type="entry name" value="Peptidase_S1"/>
</dbReference>
<dbReference type="InterPro" id="IPR009003">
    <property type="entry name" value="Peptidase_S1_PA"/>
</dbReference>
<gene>
    <name evidence="5" type="ORF">ILT43_09670</name>
</gene>
<dbReference type="PRINTS" id="PR00722">
    <property type="entry name" value="CHYMOTRYPSIN"/>
</dbReference>
<sequence length="369" mass="37082">MKNVILGALGATVALSAAAPASAVSLTAISAPTIVGQTSTATLAGGGNPLYAATAARYSGVVSLIMETAAGNFICSGSLLGDRQSIVTAAHCVSGGAGTATPIKTTAYFYGGSDQDVVPSNSPLATAVDVSAYFVNAGYTGQVVDENDIAVLRLADLAPAFATSYGLFTDDLTGTDFNVSGFGRRSDTGGSVGANLGTGRRRQGDNTFDYAIGDAAFNGQFLSAFGGNAAKSRIMLADFDNGSAAQDSGCRIAVALGAGNGFCDLGRGATEVMIAGGDSGGPSFVNGRIATVTSFISSFGMNFGDVDNVLNNSFGELGGFVPVSIHQAFIRRSMVGGAVPEPATWAMMMLGVGAVGGSLRRRRTSVSFA</sequence>
<comment type="similarity">
    <text evidence="1">Belongs to the peptidase S1 family.</text>
</comment>
<dbReference type="SUPFAM" id="SSF50494">
    <property type="entry name" value="Trypsin-like serine proteases"/>
    <property type="match status" value="1"/>
</dbReference>
<dbReference type="PANTHER" id="PTHR24276">
    <property type="entry name" value="POLYSERASE-RELATED"/>
    <property type="match status" value="1"/>
</dbReference>
<dbReference type="NCBIfam" id="TIGR02595">
    <property type="entry name" value="PEP_CTERM"/>
    <property type="match status" value="1"/>
</dbReference>
<dbReference type="PROSITE" id="PS50240">
    <property type="entry name" value="TRYPSIN_DOM"/>
    <property type="match status" value="1"/>
</dbReference>
<dbReference type="PANTHER" id="PTHR24276:SF98">
    <property type="entry name" value="FI18310P1-RELATED"/>
    <property type="match status" value="1"/>
</dbReference>
<dbReference type="Pfam" id="PF07589">
    <property type="entry name" value="PEP-CTERM"/>
    <property type="match status" value="1"/>
</dbReference>
<dbReference type="InterPro" id="IPR013424">
    <property type="entry name" value="Ice-binding_C"/>
</dbReference>
<accession>A0ABS2D6U2</accession>
<reference evidence="5 6" key="1">
    <citation type="submission" date="2020-12" db="EMBL/GenBank/DDBJ databases">
        <title>Sphingomonas sp.</title>
        <authorList>
            <person name="Kim M.K."/>
        </authorList>
    </citation>
    <scope>NUCLEOTIDE SEQUENCE [LARGE SCALE GENOMIC DNA]</scope>
    <source>
        <strain evidence="5 6">BT552</strain>
    </source>
</reference>